<dbReference type="AlphaFoldDB" id="A0AAU6T523"/>
<accession>A0AAU6T523</accession>
<dbReference type="EMBL" id="CP095328">
    <property type="protein sequence ID" value="XAG40231.1"/>
    <property type="molecule type" value="Genomic_DNA"/>
</dbReference>
<organism evidence="1">
    <name type="scientific">Aeromonas sp. 19NY04SH05-1</name>
    <dbReference type="NCBI Taxonomy" id="2920537"/>
    <lineage>
        <taxon>Bacteria</taxon>
        <taxon>Pseudomonadati</taxon>
        <taxon>Pseudomonadota</taxon>
        <taxon>Gammaproteobacteria</taxon>
        <taxon>Aeromonadales</taxon>
        <taxon>Aeromonadaceae</taxon>
        <taxon>Aeromonas</taxon>
    </lineage>
</organism>
<name>A0AAU6T523_9GAMM</name>
<proteinExistence type="predicted"/>
<dbReference type="RefSeq" id="WP_224160658.1">
    <property type="nucleotide sequence ID" value="NZ_CP095328.1"/>
</dbReference>
<evidence type="ECO:0000313" key="1">
    <source>
        <dbReference type="EMBL" id="XAG40231.1"/>
    </source>
</evidence>
<protein>
    <submittedName>
        <fullName evidence="1">Uncharacterized protein</fullName>
    </submittedName>
</protein>
<reference evidence="1" key="1">
    <citation type="submission" date="2022-03" db="EMBL/GenBank/DDBJ databases">
        <title>Sea Food Isolates.</title>
        <authorList>
            <person name="Li C."/>
        </authorList>
    </citation>
    <scope>NUCLEOTIDE SEQUENCE</scope>
    <source>
        <strain evidence="1">19NY04SH05-1</strain>
    </source>
</reference>
<gene>
    <name evidence="1" type="ORF">MRK42_14640</name>
</gene>
<sequence>MSYGFINARMDLREVAASASAKFERITARNSRGHPYESRGEHREMMIRERANILQEAFPEEVALLLKENGADPKESA</sequence>